<comment type="caution">
    <text evidence="2">The sequence shown here is derived from an EMBL/GenBank/DDBJ whole genome shotgun (WGS) entry which is preliminary data.</text>
</comment>
<dbReference type="RefSeq" id="WP_116882403.1">
    <property type="nucleotide sequence ID" value="NZ_CAJKCJ010000054.1"/>
</dbReference>
<name>A0A2U1BBI2_9BACT</name>
<evidence type="ECO:0000313" key="2">
    <source>
        <dbReference type="EMBL" id="PVY46013.1"/>
    </source>
</evidence>
<protein>
    <submittedName>
        <fullName evidence="2">Uncharacterized protein</fullName>
    </submittedName>
</protein>
<dbReference type="GeneID" id="78293742"/>
<dbReference type="EMBL" id="QEKH01000001">
    <property type="protein sequence ID" value="PVY46013.1"/>
    <property type="molecule type" value="Genomic_DNA"/>
</dbReference>
<sequence length="99" mass="11297">MATVCPYCNIEVSESSIEAEDGCCPECGSVISATSSFLGENDEFDEFEPGEDQDIFDDLDDDEDFERGAFDGDFEDEDFEDEEFEDEEFAEEFEDEENF</sequence>
<organism evidence="2 3">
    <name type="scientific">Victivallis vadensis</name>
    <dbReference type="NCBI Taxonomy" id="172901"/>
    <lineage>
        <taxon>Bacteria</taxon>
        <taxon>Pseudomonadati</taxon>
        <taxon>Lentisphaerota</taxon>
        <taxon>Lentisphaeria</taxon>
        <taxon>Victivallales</taxon>
        <taxon>Victivallaceae</taxon>
        <taxon>Victivallis</taxon>
    </lineage>
</organism>
<reference evidence="2 3" key="1">
    <citation type="submission" date="2018-04" db="EMBL/GenBank/DDBJ databases">
        <title>Genomic Encyclopedia of Type Strains, Phase IV (KMG-IV): sequencing the most valuable type-strain genomes for metagenomic binning, comparative biology and taxonomic classification.</title>
        <authorList>
            <person name="Goeker M."/>
        </authorList>
    </citation>
    <scope>NUCLEOTIDE SEQUENCE [LARGE SCALE GENOMIC DNA]</scope>
    <source>
        <strain evidence="2 3">DSM 14823</strain>
    </source>
</reference>
<feature type="region of interest" description="Disordered" evidence="1">
    <location>
        <begin position="80"/>
        <end position="99"/>
    </location>
</feature>
<proteinExistence type="predicted"/>
<evidence type="ECO:0000313" key="3">
    <source>
        <dbReference type="Proteomes" id="UP000245959"/>
    </source>
</evidence>
<dbReference type="AlphaFoldDB" id="A0A2U1BBI2"/>
<dbReference type="Proteomes" id="UP000245959">
    <property type="component" value="Unassembled WGS sequence"/>
</dbReference>
<accession>A0A2U1BBI2</accession>
<keyword evidence="3" id="KW-1185">Reference proteome</keyword>
<gene>
    <name evidence="2" type="ORF">C8D82_101212</name>
</gene>
<evidence type="ECO:0000256" key="1">
    <source>
        <dbReference type="SAM" id="MobiDB-lite"/>
    </source>
</evidence>